<sequence length="222" mass="25184">MPHFYVVEFTAERIADAVTIDIIPACWLIDEDKEECWYPRKNASSKVAKAMQPKTDGTWHRCPVKIMRSADTYSDARRKLSDAERKADLTTDGETPSENESHQANTSVIQVKTNLTLVVAMVGDIGGTSLDDATRRMMPYLLSNDLAVQFNLHGRHSKRKFREMRLYDVIYGGLKKNALTQETNHKDAEKALSKWFTGARDRGGKRVRPQTQLLQLDDAPTQ</sequence>
<dbReference type="AlphaFoldDB" id="A0A9Q0D394"/>
<protein>
    <submittedName>
        <fullName evidence="2">Uncharacterized protein</fullName>
    </submittedName>
</protein>
<dbReference type="PANTHER" id="PTHR34153">
    <property type="entry name" value="SI:CH211-262H13.3-RELATED-RELATED"/>
    <property type="match status" value="1"/>
</dbReference>
<proteinExistence type="predicted"/>
<organism evidence="2 3">
    <name type="scientific">Muraenolepis orangiensis</name>
    <name type="common">Patagonian moray cod</name>
    <dbReference type="NCBI Taxonomy" id="630683"/>
    <lineage>
        <taxon>Eukaryota</taxon>
        <taxon>Metazoa</taxon>
        <taxon>Chordata</taxon>
        <taxon>Craniata</taxon>
        <taxon>Vertebrata</taxon>
        <taxon>Euteleostomi</taxon>
        <taxon>Actinopterygii</taxon>
        <taxon>Neopterygii</taxon>
        <taxon>Teleostei</taxon>
        <taxon>Neoteleostei</taxon>
        <taxon>Acanthomorphata</taxon>
        <taxon>Zeiogadaria</taxon>
        <taxon>Gadariae</taxon>
        <taxon>Gadiformes</taxon>
        <taxon>Muraenolepidoidei</taxon>
        <taxon>Muraenolepididae</taxon>
        <taxon>Muraenolepis</taxon>
    </lineage>
</organism>
<feature type="region of interest" description="Disordered" evidence="1">
    <location>
        <begin position="199"/>
        <end position="222"/>
    </location>
</feature>
<evidence type="ECO:0000313" key="3">
    <source>
        <dbReference type="Proteomes" id="UP001148018"/>
    </source>
</evidence>
<reference evidence="2" key="1">
    <citation type="submission" date="2022-07" db="EMBL/GenBank/DDBJ databases">
        <title>Chromosome-level genome of Muraenolepis orangiensis.</title>
        <authorList>
            <person name="Kim J."/>
        </authorList>
    </citation>
    <scope>NUCLEOTIDE SEQUENCE</scope>
    <source>
        <strain evidence="2">KU_S4_2022</strain>
        <tissue evidence="2">Muscle</tissue>
    </source>
</reference>
<dbReference type="EMBL" id="JANIIK010004467">
    <property type="protein sequence ID" value="KAJ3580949.1"/>
    <property type="molecule type" value="Genomic_DNA"/>
</dbReference>
<name>A0A9Q0D394_9TELE</name>
<dbReference type="Proteomes" id="UP001148018">
    <property type="component" value="Unassembled WGS sequence"/>
</dbReference>
<dbReference type="OrthoDB" id="8887905at2759"/>
<evidence type="ECO:0000313" key="2">
    <source>
        <dbReference type="EMBL" id="KAJ3580949.1"/>
    </source>
</evidence>
<feature type="compositionally biased region" description="Polar residues" evidence="1">
    <location>
        <begin position="92"/>
        <end position="106"/>
    </location>
</feature>
<comment type="caution">
    <text evidence="2">The sequence shown here is derived from an EMBL/GenBank/DDBJ whole genome shotgun (WGS) entry which is preliminary data.</text>
</comment>
<evidence type="ECO:0000256" key="1">
    <source>
        <dbReference type="SAM" id="MobiDB-lite"/>
    </source>
</evidence>
<dbReference type="PANTHER" id="PTHR34153:SF2">
    <property type="entry name" value="SI:CH211-262H13.3-RELATED"/>
    <property type="match status" value="1"/>
</dbReference>
<accession>A0A9Q0D394</accession>
<gene>
    <name evidence="2" type="ORF">NHX12_017269</name>
</gene>
<keyword evidence="3" id="KW-1185">Reference proteome</keyword>
<feature type="compositionally biased region" description="Polar residues" evidence="1">
    <location>
        <begin position="209"/>
        <end position="222"/>
    </location>
</feature>
<feature type="compositionally biased region" description="Basic and acidic residues" evidence="1">
    <location>
        <begin position="77"/>
        <end position="89"/>
    </location>
</feature>
<feature type="region of interest" description="Disordered" evidence="1">
    <location>
        <begin position="77"/>
        <end position="106"/>
    </location>
</feature>